<dbReference type="OrthoDB" id="9799347at2"/>
<comment type="caution">
    <text evidence="3">The sequence shown here is derived from an EMBL/GenBank/DDBJ whole genome shotgun (WGS) entry which is preliminary data.</text>
</comment>
<protein>
    <submittedName>
        <fullName evidence="3">TlpA family protein disulfide reductase</fullName>
    </submittedName>
</protein>
<dbReference type="InterPro" id="IPR036249">
    <property type="entry name" value="Thioredoxin-like_sf"/>
</dbReference>
<evidence type="ECO:0000313" key="4">
    <source>
        <dbReference type="Proteomes" id="UP000252558"/>
    </source>
</evidence>
<dbReference type="Pfam" id="PF00578">
    <property type="entry name" value="AhpC-TSA"/>
    <property type="match status" value="1"/>
</dbReference>
<dbReference type="InterPro" id="IPR017937">
    <property type="entry name" value="Thioredoxin_CS"/>
</dbReference>
<dbReference type="PROSITE" id="PS51352">
    <property type="entry name" value="THIOREDOXIN_2"/>
    <property type="match status" value="1"/>
</dbReference>
<accession>A0A368NKA9</accession>
<dbReference type="PANTHER" id="PTHR42852:SF13">
    <property type="entry name" value="PROTEIN DIPZ"/>
    <property type="match status" value="1"/>
</dbReference>
<dbReference type="InterPro" id="IPR050553">
    <property type="entry name" value="Thioredoxin_ResA/DsbE_sf"/>
</dbReference>
<dbReference type="PROSITE" id="PS00194">
    <property type="entry name" value="THIOREDOXIN_1"/>
    <property type="match status" value="1"/>
</dbReference>
<reference evidence="3 4" key="1">
    <citation type="submission" date="2018-07" db="EMBL/GenBank/DDBJ databases">
        <title>Corallincola holothuriorum sp. nov., a new facultative anaerobe isolated from sea cucumber Apostichopus japonicus.</title>
        <authorList>
            <person name="Xia H."/>
        </authorList>
    </citation>
    <scope>NUCLEOTIDE SEQUENCE [LARGE SCALE GENOMIC DNA]</scope>
    <source>
        <strain evidence="3 4">C4</strain>
    </source>
</reference>
<gene>
    <name evidence="3" type="ORF">DU002_09835</name>
</gene>
<dbReference type="Gene3D" id="3.40.30.10">
    <property type="entry name" value="Glutaredoxin"/>
    <property type="match status" value="1"/>
</dbReference>
<dbReference type="Proteomes" id="UP000252558">
    <property type="component" value="Unassembled WGS sequence"/>
</dbReference>
<feature type="domain" description="Thioredoxin" evidence="2">
    <location>
        <begin position="11"/>
        <end position="150"/>
    </location>
</feature>
<evidence type="ECO:0000256" key="1">
    <source>
        <dbReference type="ARBA" id="ARBA00023284"/>
    </source>
</evidence>
<dbReference type="AlphaFoldDB" id="A0A368NKA9"/>
<name>A0A368NKA9_9GAMM</name>
<keyword evidence="4" id="KW-1185">Reference proteome</keyword>
<organism evidence="3 4">
    <name type="scientific">Corallincola holothuriorum</name>
    <dbReference type="NCBI Taxonomy" id="2282215"/>
    <lineage>
        <taxon>Bacteria</taxon>
        <taxon>Pseudomonadati</taxon>
        <taxon>Pseudomonadota</taxon>
        <taxon>Gammaproteobacteria</taxon>
        <taxon>Alteromonadales</taxon>
        <taxon>Psychromonadaceae</taxon>
        <taxon>Corallincola</taxon>
    </lineage>
</organism>
<dbReference type="SUPFAM" id="SSF52833">
    <property type="entry name" value="Thioredoxin-like"/>
    <property type="match status" value="1"/>
</dbReference>
<dbReference type="CDD" id="cd02966">
    <property type="entry name" value="TlpA_like_family"/>
    <property type="match status" value="1"/>
</dbReference>
<dbReference type="InterPro" id="IPR000866">
    <property type="entry name" value="AhpC/TSA"/>
</dbReference>
<evidence type="ECO:0000259" key="2">
    <source>
        <dbReference type="PROSITE" id="PS51352"/>
    </source>
</evidence>
<dbReference type="InterPro" id="IPR013766">
    <property type="entry name" value="Thioredoxin_domain"/>
</dbReference>
<proteinExistence type="predicted"/>
<dbReference type="EMBL" id="QPID01000005">
    <property type="protein sequence ID" value="RCU50084.1"/>
    <property type="molecule type" value="Genomic_DNA"/>
</dbReference>
<dbReference type="PANTHER" id="PTHR42852">
    <property type="entry name" value="THIOL:DISULFIDE INTERCHANGE PROTEIN DSBE"/>
    <property type="match status" value="1"/>
</dbReference>
<dbReference type="GO" id="GO:0016209">
    <property type="term" value="F:antioxidant activity"/>
    <property type="evidence" value="ECO:0007669"/>
    <property type="project" value="InterPro"/>
</dbReference>
<sequence length="151" mass="16459">MGLAISTVQAAEAKVKAPDWALQTETGETIRLADFHGQPLILHFWATWCPYCKKVQPGLDALYQQYQEQGLAAVAISFREDDDATPGAVLKQRGISFKTAVQGEQVAALYGVRGTPTTLLIDSQGYLVYVTNTSDPNDVALITATKQLMKK</sequence>
<keyword evidence="1" id="KW-0676">Redox-active center</keyword>
<dbReference type="GO" id="GO:0015036">
    <property type="term" value="F:disulfide oxidoreductase activity"/>
    <property type="evidence" value="ECO:0007669"/>
    <property type="project" value="UniProtKB-ARBA"/>
</dbReference>
<evidence type="ECO:0000313" key="3">
    <source>
        <dbReference type="EMBL" id="RCU50084.1"/>
    </source>
</evidence>